<accession>A2D803</accession>
<sequence>MLCLVSSEFIGYKSKYIDGRTDVQFGNTTEGHKKVVIFYNNEGFKMVTGSFIQKSCKRILWKRYNCKRSTKYEYDAIPKVLENKDHIIAKADNKMLKWMEFNVPESCQTFDYYMIKGNSKDSYIFDPSKLEKGKRHCMFFGSQTKHNFVVYKSNESFGNLLVENMNIPNTATKVTEETYTINGWNNLYLYYEPDEKDNKPIVGVKKFTTHDDYDFWSSKQNTIEI</sequence>
<keyword evidence="2" id="KW-1185">Reference proteome</keyword>
<dbReference type="AlphaFoldDB" id="A2D803"/>
<reference evidence="1" key="2">
    <citation type="journal article" date="2007" name="Science">
        <title>Draft genome sequence of the sexually transmitted pathogen Trichomonas vaginalis.</title>
        <authorList>
            <person name="Carlton J.M."/>
            <person name="Hirt R.P."/>
            <person name="Silva J.C."/>
            <person name="Delcher A.L."/>
            <person name="Schatz M."/>
            <person name="Zhao Q."/>
            <person name="Wortman J.R."/>
            <person name="Bidwell S.L."/>
            <person name="Alsmark U.C.M."/>
            <person name="Besteiro S."/>
            <person name="Sicheritz-Ponten T."/>
            <person name="Noel C.J."/>
            <person name="Dacks J.B."/>
            <person name="Foster P.G."/>
            <person name="Simillion C."/>
            <person name="Van de Peer Y."/>
            <person name="Miranda-Saavedra D."/>
            <person name="Barton G.J."/>
            <person name="Westrop G.D."/>
            <person name="Mueller S."/>
            <person name="Dessi D."/>
            <person name="Fiori P.L."/>
            <person name="Ren Q."/>
            <person name="Paulsen I."/>
            <person name="Zhang H."/>
            <person name="Bastida-Corcuera F.D."/>
            <person name="Simoes-Barbosa A."/>
            <person name="Brown M.T."/>
            <person name="Hayes R.D."/>
            <person name="Mukherjee M."/>
            <person name="Okumura C.Y."/>
            <person name="Schneider R."/>
            <person name="Smith A.J."/>
            <person name="Vanacova S."/>
            <person name="Villalvazo M."/>
            <person name="Haas B.J."/>
            <person name="Pertea M."/>
            <person name="Feldblyum T.V."/>
            <person name="Utterback T.R."/>
            <person name="Shu C.L."/>
            <person name="Osoegawa K."/>
            <person name="de Jong P.J."/>
            <person name="Hrdy I."/>
            <person name="Horvathova L."/>
            <person name="Zubacova Z."/>
            <person name="Dolezal P."/>
            <person name="Malik S.B."/>
            <person name="Logsdon J.M. Jr."/>
            <person name="Henze K."/>
            <person name="Gupta A."/>
            <person name="Wang C.C."/>
            <person name="Dunne R.L."/>
            <person name="Upcroft J.A."/>
            <person name="Upcroft P."/>
            <person name="White O."/>
            <person name="Salzberg S.L."/>
            <person name="Tang P."/>
            <person name="Chiu C.-H."/>
            <person name="Lee Y.-S."/>
            <person name="Embley T.M."/>
            <person name="Coombs G.H."/>
            <person name="Mottram J.C."/>
            <person name="Tachezy J."/>
            <person name="Fraser-Liggett C.M."/>
            <person name="Johnson P.J."/>
        </authorList>
    </citation>
    <scope>NUCLEOTIDE SEQUENCE [LARGE SCALE GENOMIC DNA]</scope>
    <source>
        <strain evidence="1">G3</strain>
    </source>
</reference>
<name>A2D803_TRIV3</name>
<dbReference type="VEuPathDB" id="TrichDB:TVAGG3_1045650"/>
<dbReference type="Proteomes" id="UP000001542">
    <property type="component" value="Unassembled WGS sequence"/>
</dbReference>
<protein>
    <submittedName>
        <fullName evidence="1">Uncharacterized protein</fullName>
    </submittedName>
</protein>
<evidence type="ECO:0000313" key="2">
    <source>
        <dbReference type="Proteomes" id="UP000001542"/>
    </source>
</evidence>
<dbReference type="KEGG" id="tva:5469001"/>
<dbReference type="VEuPathDB" id="TrichDB:TVAG_071000"/>
<organism evidence="1 2">
    <name type="scientific">Trichomonas vaginalis (strain ATCC PRA-98 / G3)</name>
    <dbReference type="NCBI Taxonomy" id="412133"/>
    <lineage>
        <taxon>Eukaryota</taxon>
        <taxon>Metamonada</taxon>
        <taxon>Parabasalia</taxon>
        <taxon>Trichomonadida</taxon>
        <taxon>Trichomonadidae</taxon>
        <taxon>Trichomonas</taxon>
    </lineage>
</organism>
<proteinExistence type="predicted"/>
<dbReference type="RefSeq" id="XP_001584422.1">
    <property type="nucleotide sequence ID" value="XM_001584372.1"/>
</dbReference>
<evidence type="ECO:0000313" key="1">
    <source>
        <dbReference type="EMBL" id="EAY23436.1"/>
    </source>
</evidence>
<dbReference type="InParanoid" id="A2D803"/>
<gene>
    <name evidence="1" type="ORF">TVAG_071000</name>
</gene>
<dbReference type="EMBL" id="DS113178">
    <property type="protein sequence ID" value="EAY23436.1"/>
    <property type="molecule type" value="Genomic_DNA"/>
</dbReference>
<reference evidence="1" key="1">
    <citation type="submission" date="2006-10" db="EMBL/GenBank/DDBJ databases">
        <authorList>
            <person name="Amadeo P."/>
            <person name="Zhao Q."/>
            <person name="Wortman J."/>
            <person name="Fraser-Liggett C."/>
            <person name="Carlton J."/>
        </authorList>
    </citation>
    <scope>NUCLEOTIDE SEQUENCE</scope>
    <source>
        <strain evidence="1">G3</strain>
    </source>
</reference>